<dbReference type="InterPro" id="IPR006827">
    <property type="entry name" value="Lant_deHydtase_N"/>
</dbReference>
<reference evidence="3 4" key="1">
    <citation type="journal article" date="2015" name="Genom Data">
        <title>Draft genome sequence of a multidrug-resistant Chryseobacterium indologenes isolate from Malaysia.</title>
        <authorList>
            <person name="Yu C.Y."/>
            <person name="Ang G.Y."/>
            <person name="Cheng H.J."/>
            <person name="Cheong Y.M."/>
            <person name="Yin W.F."/>
            <person name="Chan K.G."/>
        </authorList>
    </citation>
    <scope>NUCLEOTIDE SEQUENCE [LARGE SCALE GENOMIC DNA]</scope>
    <source>
        <strain evidence="3 4">CI_885</strain>
    </source>
</reference>
<sequence>MRKPLYPYDILFNNRETKNIEDVVDSLIQDDTFITSIYWSSPDLYHTIIQYRENILKQDKIPKLIHTLKKYAIRSSTRCTPYGTMAGIALKHMGQDDQEEMEAPSRKTRIDMDFLREFKSHIENNEKIRKNLKYKVNNTLFKAYGQYRYQEFTDNNGEEKCQMISLDFNEYLERISGLSQYTGYDDIKKLLLPDFSHDEISDFLEELIDIKFLVSEIQLTLTEDSLQNIKNVLQRLLKNNISEAGIYLSILNKIEHCIALLDHSALNILPVSEINELKYAVKELGIDKTHFFHVDLNHSPEGKIELDEKTRRNICTSVAILHKFGSANPLHKDLKTFRTIFTTRYESREVPLMEVLDSEFGIGFPAASKIGSLHVNPLIEGLAAKNKDDKKTARSSSTDFILDIIEKGENQAIHLEHYDLGIVEENPVSHQNFSIIGTPVPGNFFLQSVGNSGANSILGRLSLFNPEIEALCRDIHHNEQEKNPDIILAEVIYIPEKRIANIARRPRFSEYEIPIFAGSSSEDTHQILLSDLLISIEKEEIILRSRRLNKRVIPRLSNAHNFHKSENIYYKFLCALQSQGQDNIHLDINYSKTKKRFVPRIAYKNIILHRASWLLHENDITLIKNASDPLSELKKFFKTWNVSQYVVLVQGDNELFLDTSNDTYLSLLIDELKNNKMLQLAEWLLPVGGENNYNQQIILPLENKNFKKPVSSFRRESAALQRSFAPGSEWLYLKIYCSSALSDHILSEVLKPILDSLIKDNIIKSAFYILYTDPHYHIRFRVNLINTSSYSDVLQRVYTALNPYLQQETIWNLQIDSYHREIERYFPEYMEATETAFYYDSLLVLSLLSHDHFTHFEDIRLFASVKNVDHWLSLFNFSLQEKLDFCKSMESVFLQEFSAELKSHINLKYRILKEDLHSFFTSSHFEEEFTIRNKNLRNLKLCRENLSSYIHMSVNRWFSSEQRALELMTYSFASRYYSRILSQTR</sequence>
<dbReference type="PATRIC" id="fig|253.9.peg.2815"/>
<protein>
    <recommendedName>
        <fullName evidence="5">Lantibiotic dehydratase</fullName>
    </recommendedName>
</protein>
<evidence type="ECO:0000313" key="3">
    <source>
        <dbReference type="EMBL" id="KPE49061.1"/>
    </source>
</evidence>
<evidence type="ECO:0000259" key="2">
    <source>
        <dbReference type="Pfam" id="PF14028"/>
    </source>
</evidence>
<name>A0A0N0ITT8_CHRID</name>
<dbReference type="Pfam" id="PF04738">
    <property type="entry name" value="Lant_dehydr_N"/>
    <property type="match status" value="1"/>
</dbReference>
<evidence type="ECO:0008006" key="5">
    <source>
        <dbReference type="Google" id="ProtNLM"/>
    </source>
</evidence>
<dbReference type="InterPro" id="IPR023809">
    <property type="entry name" value="Thiopep_bacteriocin_synth_dom"/>
</dbReference>
<reference evidence="4" key="2">
    <citation type="submission" date="2015-09" db="EMBL/GenBank/DDBJ databases">
        <title>Draft genome sequence of a multidrug-resistant Chryseobacterium indologenes isolate from Malaysia.</title>
        <authorList>
            <person name="Yu C.Y."/>
            <person name="Ang G.Y."/>
            <person name="Chan K.-G."/>
        </authorList>
    </citation>
    <scope>NUCLEOTIDE SEQUENCE [LARGE SCALE GENOMIC DNA]</scope>
    <source>
        <strain evidence="4">CI_885</strain>
    </source>
</reference>
<evidence type="ECO:0000259" key="1">
    <source>
        <dbReference type="Pfam" id="PF04738"/>
    </source>
</evidence>
<dbReference type="RefSeq" id="WP_062703426.1">
    <property type="nucleotide sequence ID" value="NZ_LJOD01000026.1"/>
</dbReference>
<dbReference type="Pfam" id="PF14028">
    <property type="entry name" value="Lant_dehydr_C"/>
    <property type="match status" value="1"/>
</dbReference>
<dbReference type="NCBIfam" id="TIGR03891">
    <property type="entry name" value="thiopep_ocin"/>
    <property type="match status" value="1"/>
</dbReference>
<organism evidence="3 4">
    <name type="scientific">Chryseobacterium indologenes</name>
    <name type="common">Flavobacterium indologenes</name>
    <dbReference type="NCBI Taxonomy" id="253"/>
    <lineage>
        <taxon>Bacteria</taxon>
        <taxon>Pseudomonadati</taxon>
        <taxon>Bacteroidota</taxon>
        <taxon>Flavobacteriia</taxon>
        <taxon>Flavobacteriales</taxon>
        <taxon>Weeksellaceae</taxon>
        <taxon>Chryseobacterium group</taxon>
        <taxon>Chryseobacterium</taxon>
    </lineage>
</organism>
<feature type="domain" description="Thiopeptide-type bacteriocin biosynthesis" evidence="2">
    <location>
        <begin position="730"/>
        <end position="977"/>
    </location>
</feature>
<dbReference type="AlphaFoldDB" id="A0A0N0ITT8"/>
<evidence type="ECO:0000313" key="4">
    <source>
        <dbReference type="Proteomes" id="UP000037953"/>
    </source>
</evidence>
<feature type="domain" description="Lantibiotic dehydratase N-terminal" evidence="1">
    <location>
        <begin position="30"/>
        <end position="668"/>
    </location>
</feature>
<proteinExistence type="predicted"/>
<dbReference type="Proteomes" id="UP000037953">
    <property type="component" value="Unassembled WGS sequence"/>
</dbReference>
<accession>A0A0N0ITT8</accession>
<gene>
    <name evidence="3" type="ORF">AOB46_21940</name>
</gene>
<dbReference type="EMBL" id="LJOD01000026">
    <property type="protein sequence ID" value="KPE49061.1"/>
    <property type="molecule type" value="Genomic_DNA"/>
</dbReference>
<comment type="caution">
    <text evidence="3">The sequence shown here is derived from an EMBL/GenBank/DDBJ whole genome shotgun (WGS) entry which is preliminary data.</text>
</comment>